<organism evidence="2 3">
    <name type="scientific">Funneliformis geosporum</name>
    <dbReference type="NCBI Taxonomy" id="1117311"/>
    <lineage>
        <taxon>Eukaryota</taxon>
        <taxon>Fungi</taxon>
        <taxon>Fungi incertae sedis</taxon>
        <taxon>Mucoromycota</taxon>
        <taxon>Glomeromycotina</taxon>
        <taxon>Glomeromycetes</taxon>
        <taxon>Glomerales</taxon>
        <taxon>Glomeraceae</taxon>
        <taxon>Funneliformis</taxon>
    </lineage>
</organism>
<name>A0A9W4SKE3_9GLOM</name>
<feature type="transmembrane region" description="Helical" evidence="1">
    <location>
        <begin position="34"/>
        <end position="56"/>
    </location>
</feature>
<accession>A0A9W4SKE3</accession>
<keyword evidence="1" id="KW-0812">Transmembrane</keyword>
<evidence type="ECO:0000313" key="3">
    <source>
        <dbReference type="Proteomes" id="UP001153678"/>
    </source>
</evidence>
<keyword evidence="1" id="KW-0472">Membrane</keyword>
<reference evidence="2" key="1">
    <citation type="submission" date="2022-08" db="EMBL/GenBank/DDBJ databases">
        <authorList>
            <person name="Kallberg Y."/>
            <person name="Tangrot J."/>
            <person name="Rosling A."/>
        </authorList>
    </citation>
    <scope>NUCLEOTIDE SEQUENCE</scope>
    <source>
        <strain evidence="2">Wild A</strain>
    </source>
</reference>
<sequence length="93" mass="10797">MGLTKLYPVYYNYNPKCPKTENFAYEKHLVCGTYIASMSIGWVNAALFVISTIFSYKLSKELEWRGTINSLSRRQSVASQFSRRNSTRRTSIR</sequence>
<dbReference type="OrthoDB" id="2403833at2759"/>
<evidence type="ECO:0000313" key="2">
    <source>
        <dbReference type="EMBL" id="CAI2173168.1"/>
    </source>
</evidence>
<dbReference type="AlphaFoldDB" id="A0A9W4SKE3"/>
<dbReference type="EMBL" id="CAMKVN010001026">
    <property type="protein sequence ID" value="CAI2173168.1"/>
    <property type="molecule type" value="Genomic_DNA"/>
</dbReference>
<evidence type="ECO:0000256" key="1">
    <source>
        <dbReference type="SAM" id="Phobius"/>
    </source>
</evidence>
<keyword evidence="3" id="KW-1185">Reference proteome</keyword>
<protein>
    <submittedName>
        <fullName evidence="2">16287_t:CDS:1</fullName>
    </submittedName>
</protein>
<gene>
    <name evidence="2" type="ORF">FWILDA_LOCUS5950</name>
</gene>
<proteinExistence type="predicted"/>
<dbReference type="Proteomes" id="UP001153678">
    <property type="component" value="Unassembled WGS sequence"/>
</dbReference>
<keyword evidence="1" id="KW-1133">Transmembrane helix</keyword>
<comment type="caution">
    <text evidence="2">The sequence shown here is derived from an EMBL/GenBank/DDBJ whole genome shotgun (WGS) entry which is preliminary data.</text>
</comment>